<dbReference type="InterPro" id="IPR008271">
    <property type="entry name" value="Ser/Thr_kinase_AS"/>
</dbReference>
<feature type="binding site" evidence="7">
    <location>
        <position position="38"/>
    </location>
    <ligand>
        <name>ATP</name>
        <dbReference type="ChEBI" id="CHEBI:30616"/>
    </ligand>
</feature>
<keyword evidence="6 7" id="KW-0067">ATP-binding</keyword>
<dbReference type="GO" id="GO:0016301">
    <property type="term" value="F:kinase activity"/>
    <property type="evidence" value="ECO:0007669"/>
    <property type="project" value="UniProtKB-KW"/>
</dbReference>
<keyword evidence="9" id="KW-0812">Transmembrane</keyword>
<protein>
    <recommendedName>
        <fullName evidence="1">non-specific serine/threonine protein kinase</fullName>
        <ecNumber evidence="1">2.7.11.1</ecNumber>
    </recommendedName>
</protein>
<keyword evidence="5 11" id="KW-0418">Kinase</keyword>
<evidence type="ECO:0000259" key="10">
    <source>
        <dbReference type="PROSITE" id="PS50011"/>
    </source>
</evidence>
<dbReference type="Gene3D" id="1.10.510.10">
    <property type="entry name" value="Transferase(Phosphotransferase) domain 1"/>
    <property type="match status" value="1"/>
</dbReference>
<dbReference type="EC" id="2.7.11.1" evidence="1"/>
<evidence type="ECO:0000256" key="2">
    <source>
        <dbReference type="ARBA" id="ARBA00022527"/>
    </source>
</evidence>
<keyword evidence="9" id="KW-0472">Membrane</keyword>
<keyword evidence="2" id="KW-0723">Serine/threonine-protein kinase</keyword>
<dbReference type="Proteomes" id="UP001370100">
    <property type="component" value="Unassembled WGS sequence"/>
</dbReference>
<dbReference type="SMART" id="SM00220">
    <property type="entry name" value="S_TKc"/>
    <property type="match status" value="1"/>
</dbReference>
<dbReference type="Gene3D" id="2.130.10.10">
    <property type="entry name" value="YVTN repeat-like/Quinoprotein amine dehydrogenase"/>
    <property type="match status" value="2"/>
</dbReference>
<reference evidence="11 12" key="1">
    <citation type="submission" date="2024-03" db="EMBL/GenBank/DDBJ databases">
        <title>Actinomycetospora sp. OC33-EN06, a novel actinomycete isolated from wild orchid (Aerides multiflora).</title>
        <authorList>
            <person name="Suriyachadkun C."/>
        </authorList>
    </citation>
    <scope>NUCLEOTIDE SEQUENCE [LARGE SCALE GENOMIC DNA]</scope>
    <source>
        <strain evidence="11 12">OC33-EN06</strain>
    </source>
</reference>
<dbReference type="Gene3D" id="3.30.200.20">
    <property type="entry name" value="Phosphorylase Kinase, domain 1"/>
    <property type="match status" value="1"/>
</dbReference>
<evidence type="ECO:0000256" key="3">
    <source>
        <dbReference type="ARBA" id="ARBA00022679"/>
    </source>
</evidence>
<evidence type="ECO:0000256" key="9">
    <source>
        <dbReference type="SAM" id="Phobius"/>
    </source>
</evidence>
<keyword evidence="9" id="KW-1133">Transmembrane helix</keyword>
<name>A0ABU8NDG9_9PSEU</name>
<feature type="compositionally biased region" description="Pro residues" evidence="8">
    <location>
        <begin position="282"/>
        <end position="302"/>
    </location>
</feature>
<accession>A0ABU8NDG9</accession>
<evidence type="ECO:0000256" key="5">
    <source>
        <dbReference type="ARBA" id="ARBA00022777"/>
    </source>
</evidence>
<evidence type="ECO:0000256" key="6">
    <source>
        <dbReference type="ARBA" id="ARBA00022840"/>
    </source>
</evidence>
<evidence type="ECO:0000256" key="8">
    <source>
        <dbReference type="SAM" id="MobiDB-lite"/>
    </source>
</evidence>
<dbReference type="PROSITE" id="PS00108">
    <property type="entry name" value="PROTEIN_KINASE_ST"/>
    <property type="match status" value="1"/>
</dbReference>
<dbReference type="CDD" id="cd14014">
    <property type="entry name" value="STKc_PknB_like"/>
    <property type="match status" value="1"/>
</dbReference>
<evidence type="ECO:0000256" key="4">
    <source>
        <dbReference type="ARBA" id="ARBA00022741"/>
    </source>
</evidence>
<dbReference type="PANTHER" id="PTHR43289">
    <property type="entry name" value="MITOGEN-ACTIVATED PROTEIN KINASE KINASE KINASE 20-RELATED"/>
    <property type="match status" value="1"/>
</dbReference>
<comment type="caution">
    <text evidence="11">The sequence shown here is derived from an EMBL/GenBank/DDBJ whole genome shotgun (WGS) entry which is preliminary data.</text>
</comment>
<evidence type="ECO:0000313" key="11">
    <source>
        <dbReference type="EMBL" id="MEJ2890009.1"/>
    </source>
</evidence>
<feature type="transmembrane region" description="Helical" evidence="9">
    <location>
        <begin position="323"/>
        <end position="344"/>
    </location>
</feature>
<feature type="region of interest" description="Disordered" evidence="8">
    <location>
        <begin position="282"/>
        <end position="317"/>
    </location>
</feature>
<dbReference type="InterPro" id="IPR011048">
    <property type="entry name" value="Haem_d1_sf"/>
</dbReference>
<dbReference type="PANTHER" id="PTHR43289:SF6">
    <property type="entry name" value="SERINE_THREONINE-PROTEIN KINASE NEKL-3"/>
    <property type="match status" value="1"/>
</dbReference>
<organism evidence="11 12">
    <name type="scientific">Actinomycetospora aeridis</name>
    <dbReference type="NCBI Taxonomy" id="3129231"/>
    <lineage>
        <taxon>Bacteria</taxon>
        <taxon>Bacillati</taxon>
        <taxon>Actinomycetota</taxon>
        <taxon>Actinomycetes</taxon>
        <taxon>Pseudonocardiales</taxon>
        <taxon>Pseudonocardiaceae</taxon>
        <taxon>Actinomycetospora</taxon>
    </lineage>
</organism>
<dbReference type="SUPFAM" id="SSF56112">
    <property type="entry name" value="Protein kinase-like (PK-like)"/>
    <property type="match status" value="1"/>
</dbReference>
<evidence type="ECO:0000256" key="1">
    <source>
        <dbReference type="ARBA" id="ARBA00012513"/>
    </source>
</evidence>
<evidence type="ECO:0000313" key="12">
    <source>
        <dbReference type="Proteomes" id="UP001370100"/>
    </source>
</evidence>
<proteinExistence type="predicted"/>
<dbReference type="InterPro" id="IPR015943">
    <property type="entry name" value="WD40/YVTN_repeat-like_dom_sf"/>
</dbReference>
<feature type="domain" description="Protein kinase" evidence="10">
    <location>
        <begin position="8"/>
        <end position="274"/>
    </location>
</feature>
<gene>
    <name evidence="11" type="ORF">WCD41_26360</name>
</gene>
<dbReference type="EMBL" id="JBBEGL010000009">
    <property type="protein sequence ID" value="MEJ2890009.1"/>
    <property type="molecule type" value="Genomic_DNA"/>
</dbReference>
<keyword evidence="12" id="KW-1185">Reference proteome</keyword>
<keyword evidence="3" id="KW-0808">Transferase</keyword>
<dbReference type="PROSITE" id="PS00107">
    <property type="entry name" value="PROTEIN_KINASE_ATP"/>
    <property type="match status" value="1"/>
</dbReference>
<dbReference type="Pfam" id="PF00069">
    <property type="entry name" value="Pkinase"/>
    <property type="match status" value="1"/>
</dbReference>
<sequence length="653" mass="67899">MSERFGPYELRGLLGRGGMGEVHRAVDTRKDRGDVALKRLPAGLADDADFQRRFLREAELAARLRDPHVIPIHDYGAIDGRPYLDMRLVEGVSVADHLARHGPLRPARAVAVLAQVAGALDAAHADGLVHRDVKPSNVLFQRVGDDPDGRADFVYLIDFGIAANLLTGSRSASAVTGTAAYMAPERFAAGGDHRVDVYALGCVLHELLTGRPPFTGDFVQLMAAHHHAPRPRPSALRAEVPRALDDVVAVATATDPGRRYGSAGALAAAAARALEAPAPVPAPAPAPWSAPPHAPSWSPPGPGRAHSPWAPPPPDRGPRRRRAFLVAGAALTLVAVLVALVALWPRSAARLDASALDTIMSPDGRLLWLADTDGEIEVLDTETLGSVGTIPLGDRPGFATGGGLALAPDGRTVYAAHGARGGGGDGTVVVIDAGTRTVLRRVPLDGIVYAIATAPVGDVVVVSTSTDRGGRIARIDPVTGAVTTVADVGRAPSTLAVRRDGRVVHGLDRGALVGHDLATGAASPRVPYGVGDALDRLTLSPDGRHAYVSPWRGSTVQEIDLATAAVSRSLAPAPPGARGFRVGAVAATPDGRLLYGAYLRSEADGSTGVGVLDVASGALVRSLDVREPGSLTLSPDGRRLWVTSPFDLRPVDL</sequence>
<dbReference type="RefSeq" id="WP_337718130.1">
    <property type="nucleotide sequence ID" value="NZ_JBBEGL010000009.1"/>
</dbReference>
<keyword evidence="4 7" id="KW-0547">Nucleotide-binding</keyword>
<dbReference type="InterPro" id="IPR000719">
    <property type="entry name" value="Prot_kinase_dom"/>
</dbReference>
<evidence type="ECO:0000256" key="7">
    <source>
        <dbReference type="PROSITE-ProRule" id="PRU10141"/>
    </source>
</evidence>
<dbReference type="InterPro" id="IPR017441">
    <property type="entry name" value="Protein_kinase_ATP_BS"/>
</dbReference>
<dbReference type="InterPro" id="IPR011009">
    <property type="entry name" value="Kinase-like_dom_sf"/>
</dbReference>
<dbReference type="SUPFAM" id="SSF51004">
    <property type="entry name" value="C-terminal (heme d1) domain of cytochrome cd1-nitrite reductase"/>
    <property type="match status" value="1"/>
</dbReference>
<dbReference type="PROSITE" id="PS50011">
    <property type="entry name" value="PROTEIN_KINASE_DOM"/>
    <property type="match status" value="1"/>
</dbReference>